<dbReference type="InterPro" id="IPR023210">
    <property type="entry name" value="NADP_OxRdtase_dom"/>
</dbReference>
<dbReference type="VEuPathDB" id="FungiDB:FOC1_g10010281"/>
<dbReference type="SUPFAM" id="SSF51430">
    <property type="entry name" value="NAD(P)-linked oxidoreductase"/>
    <property type="match status" value="1"/>
</dbReference>
<name>A0A2H3TVL6_FUSOX</name>
<gene>
    <name evidence="5" type="ORF">FRV6_16786</name>
</gene>
<dbReference type="Gene3D" id="3.20.20.100">
    <property type="entry name" value="NADP-dependent oxidoreductase domain"/>
    <property type="match status" value="1"/>
</dbReference>
<feature type="domain" description="NADP-dependent oxidoreductase" evidence="4">
    <location>
        <begin position="29"/>
        <end position="332"/>
    </location>
</feature>
<evidence type="ECO:0000313" key="6">
    <source>
        <dbReference type="Proteomes" id="UP000219369"/>
    </source>
</evidence>
<evidence type="ECO:0000256" key="2">
    <source>
        <dbReference type="ARBA" id="ARBA00023002"/>
    </source>
</evidence>
<keyword evidence="5" id="KW-0407">Ion channel</keyword>
<dbReference type="VEuPathDB" id="FungiDB:HZS61_012890"/>
<dbReference type="Proteomes" id="UP000219369">
    <property type="component" value="Unassembled WGS sequence"/>
</dbReference>
<dbReference type="PANTHER" id="PTHR43364">
    <property type="entry name" value="NADH-SPECIFIC METHYLGLYOXAL REDUCTASE-RELATED"/>
    <property type="match status" value="1"/>
</dbReference>
<keyword evidence="5" id="KW-0813">Transport</keyword>
<dbReference type="OrthoDB" id="48988at2759"/>
<keyword evidence="1" id="KW-0521">NADP</keyword>
<dbReference type="InterPro" id="IPR050523">
    <property type="entry name" value="AKR_Detox_Biosynth"/>
</dbReference>
<protein>
    <submittedName>
        <fullName evidence="5">Probable voltage-gated shaker-like K+ channel, subunit beta/KCNAB</fullName>
    </submittedName>
</protein>
<dbReference type="VEuPathDB" id="FungiDB:FOXG_02644"/>
<dbReference type="VEuPathDB" id="FungiDB:FOC4_g10011872"/>
<reference evidence="6" key="1">
    <citation type="submission" date="2016-09" db="EMBL/GenBank/DDBJ databases">
        <authorList>
            <person name="Guldener U."/>
        </authorList>
    </citation>
    <scope>NUCLEOTIDE SEQUENCE [LARGE SCALE GENOMIC DNA]</scope>
    <source>
        <strain evidence="6">V64-1</strain>
    </source>
</reference>
<evidence type="ECO:0000256" key="1">
    <source>
        <dbReference type="ARBA" id="ARBA00022857"/>
    </source>
</evidence>
<keyword evidence="5" id="KW-0406">Ion transport</keyword>
<dbReference type="GO" id="GO:0034220">
    <property type="term" value="P:monoatomic ion transmembrane transport"/>
    <property type="evidence" value="ECO:0007669"/>
    <property type="project" value="UniProtKB-KW"/>
</dbReference>
<proteinExistence type="inferred from homology"/>
<evidence type="ECO:0000313" key="5">
    <source>
        <dbReference type="EMBL" id="SCO92658.1"/>
    </source>
</evidence>
<dbReference type="Pfam" id="PF00248">
    <property type="entry name" value="Aldo_ket_red"/>
    <property type="match status" value="1"/>
</dbReference>
<organism evidence="5 6">
    <name type="scientific">Fusarium oxysporum</name>
    <name type="common">Fusarium vascular wilt</name>
    <dbReference type="NCBI Taxonomy" id="5507"/>
    <lineage>
        <taxon>Eukaryota</taxon>
        <taxon>Fungi</taxon>
        <taxon>Dikarya</taxon>
        <taxon>Ascomycota</taxon>
        <taxon>Pezizomycotina</taxon>
        <taxon>Sordariomycetes</taxon>
        <taxon>Hypocreomycetidae</taxon>
        <taxon>Hypocreales</taxon>
        <taxon>Nectriaceae</taxon>
        <taxon>Fusarium</taxon>
        <taxon>Fusarium oxysporum species complex</taxon>
    </lineage>
</organism>
<keyword evidence="2" id="KW-0560">Oxidoreductase</keyword>
<evidence type="ECO:0000256" key="3">
    <source>
        <dbReference type="ARBA" id="ARBA00038157"/>
    </source>
</evidence>
<accession>A0A2H3TVL6</accession>
<sequence>MSSALKINFDSPLARHRQLAPSASVRVSPLCLGAMIFGEKQTHRYGEITKSESFAILDHFYSQGGNFIDTSNNYQLGQSEEWLGEWIELRGTREDIVLATKYSSDSRSGDHNIIRSNCGGNGTKSMKLSLELSLKRLKTSYVDILYVHYWDYATPVEEVMQSLNDLIRAGKVHYLGISDAPAWIVTKANQYARMSGLRPFVIYQGMWSAALRDFERDIIPMCEDEGMGLIPYGVLNQGRFQTEKGFKERETHNPGRNFIPLSDHDKKISKALEDLANRKGSNIFAVAVAYVRAKAPFVFPLVGARKVGHIKGNIEALDVSLTDKEVHQIDTAYPFDHGFPHTFLSGTLISGEVPHRGAAAPQDVSPTKILGNFDWVQKPRSLDKQ</sequence>
<evidence type="ECO:0000259" key="4">
    <source>
        <dbReference type="Pfam" id="PF00248"/>
    </source>
</evidence>
<dbReference type="AlphaFoldDB" id="A0A2H3TVL6"/>
<dbReference type="EMBL" id="FMJY01000012">
    <property type="protein sequence ID" value="SCO92658.1"/>
    <property type="molecule type" value="Genomic_DNA"/>
</dbReference>
<dbReference type="VEuPathDB" id="FungiDB:FOIG_08159"/>
<dbReference type="InterPro" id="IPR036812">
    <property type="entry name" value="NAD(P)_OxRdtase_dom_sf"/>
</dbReference>
<dbReference type="PANTHER" id="PTHR43364:SF7">
    <property type="entry name" value="NADP-DEPENDENT OXIDOREDUCTASE DOMAIN-CONTAINING PROTEIN-RELATED"/>
    <property type="match status" value="1"/>
</dbReference>
<dbReference type="GO" id="GO:0016491">
    <property type="term" value="F:oxidoreductase activity"/>
    <property type="evidence" value="ECO:0007669"/>
    <property type="project" value="UniProtKB-KW"/>
</dbReference>
<comment type="similarity">
    <text evidence="3">Belongs to the aldo/keto reductase family. Aldo/keto reductase 2 subfamily.</text>
</comment>
<dbReference type="VEuPathDB" id="FungiDB:FOMG_16218"/>
<dbReference type="VEuPathDB" id="FungiDB:FOZG_04499"/>